<dbReference type="InterPro" id="IPR007345">
    <property type="entry name" value="Polysacch_pyruvyl_Trfase"/>
</dbReference>
<dbReference type="PANTHER" id="PTHR36836">
    <property type="entry name" value="COLANIC ACID BIOSYNTHESIS PROTEIN WCAK"/>
    <property type="match status" value="1"/>
</dbReference>
<proteinExistence type="predicted"/>
<dbReference type="EMBL" id="JBHSML010000003">
    <property type="protein sequence ID" value="MFC5516272.1"/>
    <property type="molecule type" value="Genomic_DNA"/>
</dbReference>
<gene>
    <name evidence="2" type="ORF">ACFPP9_10860</name>
</gene>
<keyword evidence="3" id="KW-1185">Reference proteome</keyword>
<dbReference type="Proteomes" id="UP001596150">
    <property type="component" value="Unassembled WGS sequence"/>
</dbReference>
<dbReference type="PANTHER" id="PTHR36836:SF1">
    <property type="entry name" value="COLANIC ACID BIOSYNTHESIS PROTEIN WCAK"/>
    <property type="match status" value="1"/>
</dbReference>
<organism evidence="2 3">
    <name type="scientific">Kaistia terrae</name>
    <dbReference type="NCBI Taxonomy" id="537017"/>
    <lineage>
        <taxon>Bacteria</taxon>
        <taxon>Pseudomonadati</taxon>
        <taxon>Pseudomonadota</taxon>
        <taxon>Alphaproteobacteria</taxon>
        <taxon>Hyphomicrobiales</taxon>
        <taxon>Kaistiaceae</taxon>
        <taxon>Kaistia</taxon>
    </lineage>
</organism>
<evidence type="ECO:0000259" key="1">
    <source>
        <dbReference type="Pfam" id="PF04230"/>
    </source>
</evidence>
<protein>
    <submittedName>
        <fullName evidence="2">Polysaccharide pyruvyl transferase family protein</fullName>
    </submittedName>
</protein>
<evidence type="ECO:0000313" key="2">
    <source>
        <dbReference type="EMBL" id="MFC5516272.1"/>
    </source>
</evidence>
<reference evidence="3" key="1">
    <citation type="journal article" date="2019" name="Int. J. Syst. Evol. Microbiol.">
        <title>The Global Catalogue of Microorganisms (GCM) 10K type strain sequencing project: providing services to taxonomists for standard genome sequencing and annotation.</title>
        <authorList>
            <consortium name="The Broad Institute Genomics Platform"/>
            <consortium name="The Broad Institute Genome Sequencing Center for Infectious Disease"/>
            <person name="Wu L."/>
            <person name="Ma J."/>
        </authorList>
    </citation>
    <scope>NUCLEOTIDE SEQUENCE [LARGE SCALE GENOMIC DNA]</scope>
    <source>
        <strain evidence="3">KACC 12633</strain>
    </source>
</reference>
<name>A0ABW0PXR7_9HYPH</name>
<comment type="caution">
    <text evidence="2">The sequence shown here is derived from an EMBL/GenBank/DDBJ whole genome shotgun (WGS) entry which is preliminary data.</text>
</comment>
<keyword evidence="2" id="KW-0808">Transferase</keyword>
<dbReference type="GO" id="GO:0016740">
    <property type="term" value="F:transferase activity"/>
    <property type="evidence" value="ECO:0007669"/>
    <property type="project" value="UniProtKB-KW"/>
</dbReference>
<dbReference type="Pfam" id="PF04230">
    <property type="entry name" value="PS_pyruv_trans"/>
    <property type="match status" value="1"/>
</dbReference>
<accession>A0ABW0PXR7</accession>
<feature type="domain" description="Polysaccharide pyruvyl transferase" evidence="1">
    <location>
        <begin position="14"/>
        <end position="283"/>
    </location>
</feature>
<evidence type="ECO:0000313" key="3">
    <source>
        <dbReference type="Proteomes" id="UP001596150"/>
    </source>
</evidence>
<dbReference type="RefSeq" id="WP_266341527.1">
    <property type="nucleotide sequence ID" value="NZ_JAPKNH010000001.1"/>
</dbReference>
<sequence length="338" mass="37323">MTRYLLIGYYGFRNFGDDLFNEALVDLIQRRFPGSNITIACSSSIISKGVSFVSPRWGRFWRSETVPAAIFRNVVLAYLVTRSDVVIIGGGSLFQSARPFDRLPLLIRFAKALGRKVLAIGVSVGPPKPGEELRVAKLVRGLDRVGVRDGASWDFCVRNSVTSRVFTHDLAMGYISPRNHRKGRTLGVALHGDRYSGQFKSAILRLVGQYDDIVLFSLDAGSSEWVHNCIVDIASFHSAAKCSVVEYMGDTGEVLNGLAECSLVATSKLHGAIASWALGVPFLLDEYHPKCSAFLSEINWSNDFEAVPALLYEKWEDEVSRPAPDVVRLVQSEFLGVK</sequence>